<dbReference type="SUPFAM" id="SSF51735">
    <property type="entry name" value="NAD(P)-binding Rossmann-fold domains"/>
    <property type="match status" value="1"/>
</dbReference>
<gene>
    <name evidence="5" type="ORF">HY912_10675</name>
</gene>
<keyword evidence="3" id="KW-0812">Transmembrane</keyword>
<keyword evidence="5" id="KW-0808">Transferase</keyword>
<reference evidence="5" key="1">
    <citation type="submission" date="2020-07" db="EMBL/GenBank/DDBJ databases">
        <title>Huge and variable diversity of episymbiotic CPR bacteria and DPANN archaea in groundwater ecosystems.</title>
        <authorList>
            <person name="He C.Y."/>
            <person name="Keren R."/>
            <person name="Whittaker M."/>
            <person name="Farag I.F."/>
            <person name="Doudna J."/>
            <person name="Cate J.H.D."/>
            <person name="Banfield J.F."/>
        </authorList>
    </citation>
    <scope>NUCLEOTIDE SEQUENCE</scope>
    <source>
        <strain evidence="5">NC_groundwater_1664_Pr3_B-0.1um_52_9</strain>
    </source>
</reference>
<accession>A0A9D6Z6A8</accession>
<organism evidence="5 6">
    <name type="scientific">Desulfomonile tiedjei</name>
    <dbReference type="NCBI Taxonomy" id="2358"/>
    <lineage>
        <taxon>Bacteria</taxon>
        <taxon>Pseudomonadati</taxon>
        <taxon>Thermodesulfobacteriota</taxon>
        <taxon>Desulfomonilia</taxon>
        <taxon>Desulfomonilales</taxon>
        <taxon>Desulfomonilaceae</taxon>
        <taxon>Desulfomonile</taxon>
    </lineage>
</organism>
<dbReference type="AlphaFoldDB" id="A0A9D6Z6A8"/>
<dbReference type="InterPro" id="IPR003362">
    <property type="entry name" value="Bact_transf"/>
</dbReference>
<dbReference type="Pfam" id="PF02397">
    <property type="entry name" value="Bac_transf"/>
    <property type="match status" value="1"/>
</dbReference>
<protein>
    <submittedName>
        <fullName evidence="5">Sugar transferase</fullName>
    </submittedName>
</protein>
<dbReference type="GO" id="GO:0016780">
    <property type="term" value="F:phosphotransferase activity, for other substituted phosphate groups"/>
    <property type="evidence" value="ECO:0007669"/>
    <property type="project" value="TreeGrafter"/>
</dbReference>
<feature type="region of interest" description="Disordered" evidence="2">
    <location>
        <begin position="450"/>
        <end position="487"/>
    </location>
</feature>
<comment type="caution">
    <text evidence="5">The sequence shown here is derived from an EMBL/GenBank/DDBJ whole genome shotgun (WGS) entry which is preliminary data.</text>
</comment>
<sequence>MNRVFGFIIAFTGLLIAAPVMLAIAVLIKLESRGPVFYRCTRVGEHGKIFGMLKFRTMIQNADTVDCKLCGAADVRVTSFGMFLRRTKLNELPQLINVLVGDMAMVGPRPEDLKFVHYYREQWNTVLSVRPGIVGPNQILHRNEEDLLQGVEDPEAYYVKNLLPEKLKRDIDYVNNRTLGGDLKILCSGVYVTIFKAFRLNRLRSRGRILGLMSVDVALTLLAYLLANFLRHETLPSFQQVWISYGIILVSSPFVFVLMGLYRCSLRFFSVPDMMTVGKISLVSAAWLVTSNYLLMAAPAHSRIVYALYPALMFLLIGGTRVAIRSFIENRERRNEEPASRRVLIYGAGRLGVETLKRLQFQSGIEVVGFVDDNPRIKGRSILGMEILGSGLDLLHLKLLHGAEAVVISFKPANEADFAEVRRKCVRAEIPDFVSPAILWDLPQSPTDATEALGPCYESSELPSSGKPPDSNHARTDQSVGRIRIVS</sequence>
<dbReference type="PANTHER" id="PTHR30576:SF20">
    <property type="entry name" value="QUINOVOSAMINEPHOSPHOTRANSFERAE-RELATED"/>
    <property type="match status" value="1"/>
</dbReference>
<feature type="transmembrane region" description="Helical" evidence="3">
    <location>
        <begin position="209"/>
        <end position="230"/>
    </location>
</feature>
<dbReference type="InterPro" id="IPR036291">
    <property type="entry name" value="NAD(P)-bd_dom_sf"/>
</dbReference>
<evidence type="ECO:0000313" key="5">
    <source>
        <dbReference type="EMBL" id="MBI5249946.1"/>
    </source>
</evidence>
<feature type="transmembrane region" description="Helical" evidence="3">
    <location>
        <begin position="6"/>
        <end position="28"/>
    </location>
</feature>
<evidence type="ECO:0000256" key="2">
    <source>
        <dbReference type="SAM" id="MobiDB-lite"/>
    </source>
</evidence>
<feature type="transmembrane region" description="Helical" evidence="3">
    <location>
        <begin position="304"/>
        <end position="324"/>
    </location>
</feature>
<evidence type="ECO:0000313" key="6">
    <source>
        <dbReference type="Proteomes" id="UP000807825"/>
    </source>
</evidence>
<feature type="transmembrane region" description="Helical" evidence="3">
    <location>
        <begin position="242"/>
        <end position="264"/>
    </location>
</feature>
<name>A0A9D6Z6A8_9BACT</name>
<dbReference type="EMBL" id="JACRDE010000290">
    <property type="protein sequence ID" value="MBI5249946.1"/>
    <property type="molecule type" value="Genomic_DNA"/>
</dbReference>
<evidence type="ECO:0000259" key="4">
    <source>
        <dbReference type="Pfam" id="PF02397"/>
    </source>
</evidence>
<keyword evidence="3" id="KW-0472">Membrane</keyword>
<evidence type="ECO:0000256" key="3">
    <source>
        <dbReference type="SAM" id="Phobius"/>
    </source>
</evidence>
<keyword evidence="3" id="KW-1133">Transmembrane helix</keyword>
<proteinExistence type="inferred from homology"/>
<comment type="similarity">
    <text evidence="1">Belongs to the bacterial sugar transferase family.</text>
</comment>
<dbReference type="Proteomes" id="UP000807825">
    <property type="component" value="Unassembled WGS sequence"/>
</dbReference>
<evidence type="ECO:0000256" key="1">
    <source>
        <dbReference type="ARBA" id="ARBA00006464"/>
    </source>
</evidence>
<feature type="transmembrane region" description="Helical" evidence="3">
    <location>
        <begin position="276"/>
        <end position="298"/>
    </location>
</feature>
<feature type="domain" description="Bacterial sugar transferase" evidence="4">
    <location>
        <begin position="3"/>
        <end position="193"/>
    </location>
</feature>
<dbReference type="Gene3D" id="3.40.50.720">
    <property type="entry name" value="NAD(P)-binding Rossmann-like Domain"/>
    <property type="match status" value="1"/>
</dbReference>
<dbReference type="PANTHER" id="PTHR30576">
    <property type="entry name" value="COLANIC BIOSYNTHESIS UDP-GLUCOSE LIPID CARRIER TRANSFERASE"/>
    <property type="match status" value="1"/>
</dbReference>